<feature type="compositionally biased region" description="Polar residues" evidence="1">
    <location>
        <begin position="395"/>
        <end position="418"/>
    </location>
</feature>
<evidence type="ECO:0000313" key="4">
    <source>
        <dbReference type="EMBL" id="TCZ75411.1"/>
    </source>
</evidence>
<reference evidence="4 5" key="1">
    <citation type="submission" date="2019-03" db="EMBL/GenBank/DDBJ databases">
        <authorList>
            <person name="Kim M.K.M."/>
        </authorList>
    </citation>
    <scope>NUCLEOTIDE SEQUENCE [LARGE SCALE GENOMIC DNA]</scope>
    <source>
        <strain evidence="4 5">18JY21-1</strain>
    </source>
</reference>
<feature type="compositionally biased region" description="Polar residues" evidence="1">
    <location>
        <begin position="261"/>
        <end position="272"/>
    </location>
</feature>
<dbReference type="Gene3D" id="3.30.200.20">
    <property type="entry name" value="Phosphorylase Kinase, domain 1"/>
    <property type="match status" value="1"/>
</dbReference>
<feature type="region of interest" description="Disordered" evidence="1">
    <location>
        <begin position="344"/>
        <end position="426"/>
    </location>
</feature>
<dbReference type="OrthoDB" id="2677720at2"/>
<evidence type="ECO:0000313" key="5">
    <source>
        <dbReference type="Proteomes" id="UP000295418"/>
    </source>
</evidence>
<feature type="transmembrane region" description="Helical" evidence="2">
    <location>
        <begin position="316"/>
        <end position="338"/>
    </location>
</feature>
<dbReference type="Pfam" id="PF03793">
    <property type="entry name" value="PASTA"/>
    <property type="match status" value="1"/>
</dbReference>
<evidence type="ECO:0000256" key="1">
    <source>
        <dbReference type="SAM" id="MobiDB-lite"/>
    </source>
</evidence>
<keyword evidence="2" id="KW-0812">Transmembrane</keyword>
<dbReference type="SMART" id="SM00740">
    <property type="entry name" value="PASTA"/>
    <property type="match status" value="1"/>
</dbReference>
<accession>A0A4R4EB94</accession>
<evidence type="ECO:0000259" key="3">
    <source>
        <dbReference type="PROSITE" id="PS51178"/>
    </source>
</evidence>
<dbReference type="InterPro" id="IPR011009">
    <property type="entry name" value="Kinase-like_dom_sf"/>
</dbReference>
<dbReference type="PROSITE" id="PS51178">
    <property type="entry name" value="PASTA"/>
    <property type="match status" value="1"/>
</dbReference>
<dbReference type="Gene3D" id="1.10.510.10">
    <property type="entry name" value="Transferase(Phosphotransferase) domain 1"/>
    <property type="match status" value="1"/>
</dbReference>
<feature type="region of interest" description="Disordered" evidence="1">
    <location>
        <begin position="237"/>
        <end position="278"/>
    </location>
</feature>
<dbReference type="CDD" id="cd06577">
    <property type="entry name" value="PASTA_pknB"/>
    <property type="match status" value="1"/>
</dbReference>
<keyword evidence="2" id="KW-0472">Membrane</keyword>
<feature type="compositionally biased region" description="Low complexity" evidence="1">
    <location>
        <begin position="356"/>
        <end position="392"/>
    </location>
</feature>
<proteinExistence type="predicted"/>
<organism evidence="4 5">
    <name type="scientific">Paenibacillus albiflavus</name>
    <dbReference type="NCBI Taxonomy" id="2545760"/>
    <lineage>
        <taxon>Bacteria</taxon>
        <taxon>Bacillati</taxon>
        <taxon>Bacillota</taxon>
        <taxon>Bacilli</taxon>
        <taxon>Bacillales</taxon>
        <taxon>Paenibacillaceae</taxon>
        <taxon>Paenibacillus</taxon>
    </lineage>
</organism>
<sequence>MGLRIGDRYQLTYAIQSFADGVLYAGKELSLQRDVIIYIWNNKEEYGSEDLTRVFGQTSQFNNKNFFHVLNAGIIDGQVYVVFTSYSGKPLTQSIQHHTLGSKEILTMVYELASSMYHATEEQLYGYSVFAENIWLTNDNHLKVINYWTSVHEDQTNAIGLCLLMYQLCAKSSMIPKTYEAIEFEILHACKDLSSQQQDKLTTLIRRVFRGDNSLVSFVTSLREIIELKESVNPIGTMVPKDVPSRSEHNSAFKPERRSEQMSPSEQKQPATPKQAANYRSYRNQYLNENDQEEDFLEQDQYDDKPKRGWVNKIKWIAGIIVALLIFVGTVILVLTLLTSSKSDNKQEPVTGIIESTPAPTSTPPASDKESPAATAKPNQKPAATPKPTPVASEKPSTGNETGVVNPGGDNNANTDGEQATIPVPDLSGLTLEEAQNKIKELRLYHEFALENSDAPVGTVFKQQPEAGELVAKGSRMKIWVSRQQ</sequence>
<feature type="domain" description="PASTA" evidence="3">
    <location>
        <begin position="418"/>
        <end position="483"/>
    </location>
</feature>
<dbReference type="Gene3D" id="3.30.10.20">
    <property type="match status" value="1"/>
</dbReference>
<keyword evidence="5" id="KW-1185">Reference proteome</keyword>
<dbReference type="RefSeq" id="WP_132419376.1">
    <property type="nucleotide sequence ID" value="NZ_SKFG01000020.1"/>
</dbReference>
<name>A0A4R4EB94_9BACL</name>
<dbReference type="AlphaFoldDB" id="A0A4R4EB94"/>
<protein>
    <submittedName>
        <fullName evidence="4">PASTA domain-containing protein</fullName>
    </submittedName>
</protein>
<dbReference type="SUPFAM" id="SSF54184">
    <property type="entry name" value="Penicillin-binding protein 2x (pbp-2x), c-terminal domain"/>
    <property type="match status" value="1"/>
</dbReference>
<feature type="compositionally biased region" description="Basic and acidic residues" evidence="1">
    <location>
        <begin position="243"/>
        <end position="260"/>
    </location>
</feature>
<comment type="caution">
    <text evidence="4">The sequence shown here is derived from an EMBL/GenBank/DDBJ whole genome shotgun (WGS) entry which is preliminary data.</text>
</comment>
<keyword evidence="2" id="KW-1133">Transmembrane helix</keyword>
<dbReference type="SUPFAM" id="SSF56112">
    <property type="entry name" value="Protein kinase-like (PK-like)"/>
    <property type="match status" value="1"/>
</dbReference>
<dbReference type="Proteomes" id="UP000295418">
    <property type="component" value="Unassembled WGS sequence"/>
</dbReference>
<dbReference type="InterPro" id="IPR005543">
    <property type="entry name" value="PASTA_dom"/>
</dbReference>
<evidence type="ECO:0000256" key="2">
    <source>
        <dbReference type="SAM" id="Phobius"/>
    </source>
</evidence>
<dbReference type="EMBL" id="SKFG01000020">
    <property type="protein sequence ID" value="TCZ75411.1"/>
    <property type="molecule type" value="Genomic_DNA"/>
</dbReference>
<gene>
    <name evidence="4" type="ORF">E0485_17580</name>
</gene>